<protein>
    <submittedName>
        <fullName evidence="7">LysR substrate-binding domain-containing protein</fullName>
    </submittedName>
</protein>
<organism evidence="7 8">
    <name type="scientific">Heminiphilus faecis</name>
    <dbReference type="NCBI Taxonomy" id="2601703"/>
    <lineage>
        <taxon>Bacteria</taxon>
        <taxon>Pseudomonadati</taxon>
        <taxon>Bacteroidota</taxon>
        <taxon>Bacteroidia</taxon>
        <taxon>Bacteroidales</taxon>
        <taxon>Muribaculaceae</taxon>
        <taxon>Heminiphilus</taxon>
    </lineage>
</organism>
<evidence type="ECO:0000256" key="3">
    <source>
        <dbReference type="ARBA" id="ARBA00023125"/>
    </source>
</evidence>
<comment type="similarity">
    <text evidence="1">Belongs to the LysR transcriptional regulatory family.</text>
</comment>
<evidence type="ECO:0000313" key="8">
    <source>
        <dbReference type="Proteomes" id="UP001565200"/>
    </source>
</evidence>
<dbReference type="InterPro" id="IPR000847">
    <property type="entry name" value="LysR_HTH_N"/>
</dbReference>
<keyword evidence="3" id="KW-0238">DNA-binding</keyword>
<dbReference type="InterPro" id="IPR036390">
    <property type="entry name" value="WH_DNA-bd_sf"/>
</dbReference>
<keyword evidence="8" id="KW-1185">Reference proteome</keyword>
<keyword evidence="4" id="KW-0010">Activator</keyword>
<dbReference type="InterPro" id="IPR005119">
    <property type="entry name" value="LysR_subst-bd"/>
</dbReference>
<evidence type="ECO:0000256" key="2">
    <source>
        <dbReference type="ARBA" id="ARBA00023015"/>
    </source>
</evidence>
<dbReference type="Proteomes" id="UP001565200">
    <property type="component" value="Unassembled WGS sequence"/>
</dbReference>
<dbReference type="SUPFAM" id="SSF46785">
    <property type="entry name" value="Winged helix' DNA-binding domain"/>
    <property type="match status" value="1"/>
</dbReference>
<gene>
    <name evidence="7" type="ORF">AAK873_00440</name>
</gene>
<dbReference type="Pfam" id="PF00126">
    <property type="entry name" value="HTH_1"/>
    <property type="match status" value="1"/>
</dbReference>
<evidence type="ECO:0000256" key="5">
    <source>
        <dbReference type="ARBA" id="ARBA00023163"/>
    </source>
</evidence>
<keyword evidence="2" id="KW-0805">Transcription regulation</keyword>
<sequence length="308" mass="35696">MTLQQLRYIVSIDRYRNFAKAAEALDITQPTLSSLLQKLEQELDVRIFERTNKRVVPTVIGEKIIRQAVNVISESDRITELVNEEKSKVAGKLDIAIGPTIAPYLLPQFIKIYTGLYQQVELSISEMKYDAMLDSLLQGRIDVGISISGHFREGIMEIQLYMEPFWVYIAESCWRKLPVFRPEHLEHEQMWIMKESQCLRESAFSFCKTRNLGKRIYEAGSIDTLVRIVDENGGFTIIPEMHIPMLSEKQRDNVRRIDGDYLSQRRVSLYLRHDFIREKILNSIIQSLAVFIPGDMLDAGLRNKALRL</sequence>
<dbReference type="SUPFAM" id="SSF53850">
    <property type="entry name" value="Periplasmic binding protein-like II"/>
    <property type="match status" value="1"/>
</dbReference>
<dbReference type="PROSITE" id="PS50931">
    <property type="entry name" value="HTH_LYSR"/>
    <property type="match status" value="1"/>
</dbReference>
<dbReference type="Gene3D" id="3.40.190.10">
    <property type="entry name" value="Periplasmic binding protein-like II"/>
    <property type="match status" value="2"/>
</dbReference>
<dbReference type="PANTHER" id="PTHR30346">
    <property type="entry name" value="TRANSCRIPTIONAL DUAL REGULATOR HCAR-RELATED"/>
    <property type="match status" value="1"/>
</dbReference>
<dbReference type="Gene3D" id="1.10.10.10">
    <property type="entry name" value="Winged helix-like DNA-binding domain superfamily/Winged helix DNA-binding domain"/>
    <property type="match status" value="1"/>
</dbReference>
<proteinExistence type="inferred from homology"/>
<comment type="caution">
    <text evidence="7">The sequence shown here is derived from an EMBL/GenBank/DDBJ whole genome shotgun (WGS) entry which is preliminary data.</text>
</comment>
<dbReference type="PANTHER" id="PTHR30346:SF26">
    <property type="entry name" value="HYDROGEN PEROXIDE-INDUCIBLE GENES ACTIVATOR"/>
    <property type="match status" value="1"/>
</dbReference>
<dbReference type="EMBL" id="JBCLPP010000001">
    <property type="protein sequence ID" value="MEY8244080.1"/>
    <property type="molecule type" value="Genomic_DNA"/>
</dbReference>
<evidence type="ECO:0000256" key="1">
    <source>
        <dbReference type="ARBA" id="ARBA00009437"/>
    </source>
</evidence>
<dbReference type="Pfam" id="PF03466">
    <property type="entry name" value="LysR_substrate"/>
    <property type="match status" value="1"/>
</dbReference>
<keyword evidence="5" id="KW-0804">Transcription</keyword>
<feature type="domain" description="HTH lysR-type" evidence="6">
    <location>
        <begin position="1"/>
        <end position="58"/>
    </location>
</feature>
<dbReference type="InterPro" id="IPR036388">
    <property type="entry name" value="WH-like_DNA-bd_sf"/>
</dbReference>
<accession>A0ABV4CRS4</accession>
<dbReference type="PRINTS" id="PR00039">
    <property type="entry name" value="HTHLYSR"/>
</dbReference>
<evidence type="ECO:0000259" key="6">
    <source>
        <dbReference type="PROSITE" id="PS50931"/>
    </source>
</evidence>
<evidence type="ECO:0000313" key="7">
    <source>
        <dbReference type="EMBL" id="MEY8244080.1"/>
    </source>
</evidence>
<name>A0ABV4CRS4_9BACT</name>
<evidence type="ECO:0000256" key="4">
    <source>
        <dbReference type="ARBA" id="ARBA00023159"/>
    </source>
</evidence>
<dbReference type="RefSeq" id="WP_369863026.1">
    <property type="nucleotide sequence ID" value="NZ_JBCLPP010000001.1"/>
</dbReference>
<reference evidence="7 8" key="1">
    <citation type="submission" date="2024-03" db="EMBL/GenBank/DDBJ databases">
        <title>Mouse gut bacterial collection (mGBC) of GemPharmatech.</title>
        <authorList>
            <person name="He Y."/>
            <person name="Dong L."/>
            <person name="Wu D."/>
            <person name="Gao X."/>
            <person name="Lin Z."/>
        </authorList>
    </citation>
    <scope>NUCLEOTIDE SEQUENCE [LARGE SCALE GENOMIC DNA]</scope>
    <source>
        <strain evidence="7 8">54-13</strain>
    </source>
</reference>